<sequence>MDQKQKFNEWKKSVSDFLGKDFWHDFQDIFMRDWPLINLYESSSTIYCLIALPGLVNQEDVRIFINHQTITLKGHVNYPVNGYQTIHEEFSKGHFERTIELPHPVYQKPIDAVYKKGLLTLILKRIQDQEVSEVVVIEDENS</sequence>
<protein>
    <submittedName>
        <fullName evidence="4">Hsp20/alpha crystallin family protein</fullName>
    </submittedName>
</protein>
<dbReference type="InterPro" id="IPR008978">
    <property type="entry name" value="HSP20-like_chaperone"/>
</dbReference>
<accession>A0ABW2PWH5</accession>
<proteinExistence type="inferred from homology"/>
<feature type="domain" description="SHSP" evidence="3">
    <location>
        <begin position="27"/>
        <end position="140"/>
    </location>
</feature>
<comment type="similarity">
    <text evidence="1 2">Belongs to the small heat shock protein (HSP20) family.</text>
</comment>
<dbReference type="CDD" id="cd06464">
    <property type="entry name" value="ACD_sHsps-like"/>
    <property type="match status" value="1"/>
</dbReference>
<dbReference type="RefSeq" id="WP_380966009.1">
    <property type="nucleotide sequence ID" value="NZ_JBHTCO010000013.1"/>
</dbReference>
<gene>
    <name evidence="4" type="ORF">ACFQRG_11115</name>
</gene>
<evidence type="ECO:0000313" key="4">
    <source>
        <dbReference type="EMBL" id="MFC7393504.1"/>
    </source>
</evidence>
<organism evidence="4 5">
    <name type="scientific">Scopulibacillus cellulosilyticus</name>
    <dbReference type="NCBI Taxonomy" id="2665665"/>
    <lineage>
        <taxon>Bacteria</taxon>
        <taxon>Bacillati</taxon>
        <taxon>Bacillota</taxon>
        <taxon>Bacilli</taxon>
        <taxon>Bacillales</taxon>
        <taxon>Sporolactobacillaceae</taxon>
        <taxon>Scopulibacillus</taxon>
    </lineage>
</organism>
<dbReference type="Pfam" id="PF00011">
    <property type="entry name" value="HSP20"/>
    <property type="match status" value="1"/>
</dbReference>
<dbReference type="InterPro" id="IPR002068">
    <property type="entry name" value="A-crystallin/Hsp20_dom"/>
</dbReference>
<evidence type="ECO:0000256" key="1">
    <source>
        <dbReference type="PROSITE-ProRule" id="PRU00285"/>
    </source>
</evidence>
<evidence type="ECO:0000313" key="5">
    <source>
        <dbReference type="Proteomes" id="UP001596505"/>
    </source>
</evidence>
<dbReference type="SUPFAM" id="SSF49764">
    <property type="entry name" value="HSP20-like chaperones"/>
    <property type="match status" value="1"/>
</dbReference>
<dbReference type="EMBL" id="JBHTCO010000013">
    <property type="protein sequence ID" value="MFC7393504.1"/>
    <property type="molecule type" value="Genomic_DNA"/>
</dbReference>
<comment type="caution">
    <text evidence="4">The sequence shown here is derived from an EMBL/GenBank/DDBJ whole genome shotgun (WGS) entry which is preliminary data.</text>
</comment>
<keyword evidence="5" id="KW-1185">Reference proteome</keyword>
<evidence type="ECO:0000256" key="2">
    <source>
        <dbReference type="RuleBase" id="RU003616"/>
    </source>
</evidence>
<dbReference type="Gene3D" id="2.60.40.790">
    <property type="match status" value="1"/>
</dbReference>
<reference evidence="5" key="1">
    <citation type="journal article" date="2019" name="Int. J. Syst. Evol. Microbiol.">
        <title>The Global Catalogue of Microorganisms (GCM) 10K type strain sequencing project: providing services to taxonomists for standard genome sequencing and annotation.</title>
        <authorList>
            <consortium name="The Broad Institute Genomics Platform"/>
            <consortium name="The Broad Institute Genome Sequencing Center for Infectious Disease"/>
            <person name="Wu L."/>
            <person name="Ma J."/>
        </authorList>
    </citation>
    <scope>NUCLEOTIDE SEQUENCE [LARGE SCALE GENOMIC DNA]</scope>
    <source>
        <strain evidence="5">CGMCC 1.16305</strain>
    </source>
</reference>
<name>A0ABW2PWH5_9BACL</name>
<dbReference type="Proteomes" id="UP001596505">
    <property type="component" value="Unassembled WGS sequence"/>
</dbReference>
<dbReference type="PROSITE" id="PS01031">
    <property type="entry name" value="SHSP"/>
    <property type="match status" value="1"/>
</dbReference>
<evidence type="ECO:0000259" key="3">
    <source>
        <dbReference type="PROSITE" id="PS01031"/>
    </source>
</evidence>